<proteinExistence type="predicted"/>
<keyword evidence="2" id="KW-1185">Reference proteome</keyword>
<feature type="non-terminal residue" evidence="1">
    <location>
        <position position="44"/>
    </location>
</feature>
<accession>A0A4Y2X820</accession>
<reference evidence="1 2" key="1">
    <citation type="journal article" date="2019" name="Sci. Rep.">
        <title>Orb-weaving spider Araneus ventricosus genome elucidates the spidroin gene catalogue.</title>
        <authorList>
            <person name="Kono N."/>
            <person name="Nakamura H."/>
            <person name="Ohtoshi R."/>
            <person name="Moran D.A.P."/>
            <person name="Shinohara A."/>
            <person name="Yoshida Y."/>
            <person name="Fujiwara M."/>
            <person name="Mori M."/>
            <person name="Tomita M."/>
            <person name="Arakawa K."/>
        </authorList>
    </citation>
    <scope>NUCLEOTIDE SEQUENCE [LARGE SCALE GENOMIC DNA]</scope>
</reference>
<organism evidence="1 2">
    <name type="scientific">Araneus ventricosus</name>
    <name type="common">Orbweaver spider</name>
    <name type="synonym">Epeira ventricosa</name>
    <dbReference type="NCBI Taxonomy" id="182803"/>
    <lineage>
        <taxon>Eukaryota</taxon>
        <taxon>Metazoa</taxon>
        <taxon>Ecdysozoa</taxon>
        <taxon>Arthropoda</taxon>
        <taxon>Chelicerata</taxon>
        <taxon>Arachnida</taxon>
        <taxon>Araneae</taxon>
        <taxon>Araneomorphae</taxon>
        <taxon>Entelegynae</taxon>
        <taxon>Araneoidea</taxon>
        <taxon>Araneidae</taxon>
        <taxon>Araneus</taxon>
    </lineage>
</organism>
<dbReference type="AlphaFoldDB" id="A0A4Y2X820"/>
<dbReference type="EMBL" id="BGPR01072411">
    <property type="protein sequence ID" value="GBO45346.1"/>
    <property type="molecule type" value="Genomic_DNA"/>
</dbReference>
<sequence>MTIDFTGTNIPYTVDIWWDRDSKLRSSESEIETLPPDPSKASVV</sequence>
<gene>
    <name evidence="1" type="ORF">AVEN_154371_1</name>
</gene>
<evidence type="ECO:0000313" key="1">
    <source>
        <dbReference type="EMBL" id="GBO45346.1"/>
    </source>
</evidence>
<name>A0A4Y2X820_ARAVE</name>
<evidence type="ECO:0000313" key="2">
    <source>
        <dbReference type="Proteomes" id="UP000499080"/>
    </source>
</evidence>
<dbReference type="Proteomes" id="UP000499080">
    <property type="component" value="Unassembled WGS sequence"/>
</dbReference>
<protein>
    <submittedName>
        <fullName evidence="1">Uncharacterized protein</fullName>
    </submittedName>
</protein>
<comment type="caution">
    <text evidence="1">The sequence shown here is derived from an EMBL/GenBank/DDBJ whole genome shotgun (WGS) entry which is preliminary data.</text>
</comment>